<name>A0AAW0M5F4_QUESU</name>
<gene>
    <name evidence="2" type="ORF">CFP56_009664</name>
</gene>
<sequence length="200" mass="21318">MVNKHNLGNACNPQLSFPIWWRSLSSFNITTLAQKLGTNLPANPERALASLSDTKNVAAPQLSVSPYPCLSSTHGNLSLNPSPSSLLKGAAPEPTLLNEDKSDSNPALLVYFTSPSITGGTAGAGIASLDLESRTCLTISDSVLSGLAVVSIAPIENTARHMVGYKSEFVDKTNTTSPFRTPRAWYKPEASERIDLWSCA</sequence>
<comment type="caution">
    <text evidence="2">The sequence shown here is derived from an EMBL/GenBank/DDBJ whole genome shotgun (WGS) entry which is preliminary data.</text>
</comment>
<evidence type="ECO:0000313" key="2">
    <source>
        <dbReference type="EMBL" id="KAK7858895.1"/>
    </source>
</evidence>
<dbReference type="EMBL" id="PKMF04000016">
    <property type="protein sequence ID" value="KAK7858895.1"/>
    <property type="molecule type" value="Genomic_DNA"/>
</dbReference>
<evidence type="ECO:0000256" key="1">
    <source>
        <dbReference type="SAM" id="MobiDB-lite"/>
    </source>
</evidence>
<dbReference type="AlphaFoldDB" id="A0AAW0M5F4"/>
<organism evidence="2 3">
    <name type="scientific">Quercus suber</name>
    <name type="common">Cork oak</name>
    <dbReference type="NCBI Taxonomy" id="58331"/>
    <lineage>
        <taxon>Eukaryota</taxon>
        <taxon>Viridiplantae</taxon>
        <taxon>Streptophyta</taxon>
        <taxon>Embryophyta</taxon>
        <taxon>Tracheophyta</taxon>
        <taxon>Spermatophyta</taxon>
        <taxon>Magnoliopsida</taxon>
        <taxon>eudicotyledons</taxon>
        <taxon>Gunneridae</taxon>
        <taxon>Pentapetalae</taxon>
        <taxon>rosids</taxon>
        <taxon>fabids</taxon>
        <taxon>Fagales</taxon>
        <taxon>Fagaceae</taxon>
        <taxon>Quercus</taxon>
    </lineage>
</organism>
<protein>
    <submittedName>
        <fullName evidence="2">Uncharacterized protein</fullName>
    </submittedName>
</protein>
<dbReference type="Proteomes" id="UP000237347">
    <property type="component" value="Unassembled WGS sequence"/>
</dbReference>
<proteinExistence type="predicted"/>
<accession>A0AAW0M5F4</accession>
<reference evidence="2 3" key="1">
    <citation type="journal article" date="2018" name="Sci. Data">
        <title>The draft genome sequence of cork oak.</title>
        <authorList>
            <person name="Ramos A.M."/>
            <person name="Usie A."/>
            <person name="Barbosa P."/>
            <person name="Barros P.M."/>
            <person name="Capote T."/>
            <person name="Chaves I."/>
            <person name="Simoes F."/>
            <person name="Abreu I."/>
            <person name="Carrasquinho I."/>
            <person name="Faro C."/>
            <person name="Guimaraes J.B."/>
            <person name="Mendonca D."/>
            <person name="Nobrega F."/>
            <person name="Rodrigues L."/>
            <person name="Saibo N.J.M."/>
            <person name="Varela M.C."/>
            <person name="Egas C."/>
            <person name="Matos J."/>
            <person name="Miguel C.M."/>
            <person name="Oliveira M.M."/>
            <person name="Ricardo C.P."/>
            <person name="Goncalves S."/>
        </authorList>
    </citation>
    <scope>NUCLEOTIDE SEQUENCE [LARGE SCALE GENOMIC DNA]</scope>
    <source>
        <strain evidence="3">cv. HL8</strain>
    </source>
</reference>
<keyword evidence="3" id="KW-1185">Reference proteome</keyword>
<feature type="region of interest" description="Disordered" evidence="1">
    <location>
        <begin position="81"/>
        <end position="101"/>
    </location>
</feature>
<evidence type="ECO:0000313" key="3">
    <source>
        <dbReference type="Proteomes" id="UP000237347"/>
    </source>
</evidence>